<dbReference type="STRING" id="286727.SAMN02982917_6180"/>
<organism evidence="1 2">
    <name type="scientific">Azospirillum oryzae</name>
    <dbReference type="NCBI Taxonomy" id="286727"/>
    <lineage>
        <taxon>Bacteria</taxon>
        <taxon>Pseudomonadati</taxon>
        <taxon>Pseudomonadota</taxon>
        <taxon>Alphaproteobacteria</taxon>
        <taxon>Rhodospirillales</taxon>
        <taxon>Azospirillaceae</taxon>
        <taxon>Azospirillum</taxon>
    </lineage>
</organism>
<dbReference type="CDD" id="cd06232">
    <property type="entry name" value="M14-like"/>
    <property type="match status" value="1"/>
</dbReference>
<protein>
    <recommendedName>
        <fullName evidence="3">Peptidase M14</fullName>
    </recommendedName>
</protein>
<gene>
    <name evidence="1" type="ORF">SAMN02982917_6180</name>
</gene>
<reference evidence="1 2" key="1">
    <citation type="submission" date="2017-04" db="EMBL/GenBank/DDBJ databases">
        <authorList>
            <person name="Afonso C.L."/>
            <person name="Miller P.J."/>
            <person name="Scott M.A."/>
            <person name="Spackman E."/>
            <person name="Goraichik I."/>
            <person name="Dimitrov K.M."/>
            <person name="Suarez D.L."/>
            <person name="Swayne D.E."/>
        </authorList>
    </citation>
    <scope>NUCLEOTIDE SEQUENCE [LARGE SCALE GENOMIC DNA]</scope>
    <source>
        <strain evidence="1 2">A2P</strain>
    </source>
</reference>
<dbReference type="OrthoDB" id="7956186at2"/>
<dbReference type="Gene3D" id="3.40.630.10">
    <property type="entry name" value="Zn peptidases"/>
    <property type="match status" value="1"/>
</dbReference>
<name>A0A1X7HJU6_9PROT</name>
<dbReference type="EMBL" id="FXAK01000008">
    <property type="protein sequence ID" value="SMF87148.1"/>
    <property type="molecule type" value="Genomic_DNA"/>
</dbReference>
<evidence type="ECO:0000313" key="2">
    <source>
        <dbReference type="Proteomes" id="UP000192936"/>
    </source>
</evidence>
<accession>A0A1X7HJU6</accession>
<dbReference type="Proteomes" id="UP000192936">
    <property type="component" value="Unassembled WGS sequence"/>
</dbReference>
<dbReference type="AlphaFoldDB" id="A0A1X7HJU6"/>
<dbReference type="RefSeq" id="WP_085091034.1">
    <property type="nucleotide sequence ID" value="NZ_FXAK01000008.1"/>
</dbReference>
<sequence>MTVLFEASFERTLDHLCARLKGEMAEAWTFDDAQSRRAAERRLAERGVSARIRSAYKPLLHFFLEEVEPRDLAAVTVAYPVHPQAPANRFLLEAYPLAALLAGAEVAFHPRTDAAFHYDVTLTFKDGRREERRVAAPNRVHTDMAGETSVSPTGWLRLGGDGEGERLETDYERLFEAAMSAIAGHPWTGGEPYFEELSIRADYPASDEPLGFADEVVSLREALHEDFYFSLLEVFQRKSGRPLGDRGLKPGQIAPDIRLPDIRLSDGAVRVRVELRPLSRDAVTAADDPLDAASLDRAAAPIGGAAIRAGLERIGGEPFEAGTRSGRRVLARHVRGSDAPVMISGGQHANETTGVVGALRAADRLAQRPGAHFTVSPLENPDGYALHHRLRAGNPRHMHHAARYTALGDDLEYRNPVEAGPHLNEKAIRLEAERRSGARLHLNLHGYPSHEWTRPLSGYVPRNFAMWTLPKGFFLVMRHHAGWETAAERLLDRVTAHLATIPGLAARNAEQIALYEIHAGETGFRLINGFPCLSSLDERGTVPVTLITEYPDETIYGDSFIQGHTAQMETVLAAYEAWQELIVS</sequence>
<evidence type="ECO:0000313" key="1">
    <source>
        <dbReference type="EMBL" id="SMF87148.1"/>
    </source>
</evidence>
<dbReference type="SUPFAM" id="SSF53187">
    <property type="entry name" value="Zn-dependent exopeptidases"/>
    <property type="match status" value="1"/>
</dbReference>
<evidence type="ECO:0008006" key="3">
    <source>
        <dbReference type="Google" id="ProtNLM"/>
    </source>
</evidence>
<proteinExistence type="predicted"/>